<dbReference type="Gene3D" id="1.20.1560.10">
    <property type="entry name" value="ABC transporter type 1, transmembrane domain"/>
    <property type="match status" value="1"/>
</dbReference>
<evidence type="ECO:0000313" key="7">
    <source>
        <dbReference type="EMBL" id="RCN52951.1"/>
    </source>
</evidence>
<proteinExistence type="predicted"/>
<dbReference type="Pfam" id="PF00664">
    <property type="entry name" value="ABC_membrane"/>
    <property type="match status" value="1"/>
</dbReference>
<dbReference type="GO" id="GO:0005524">
    <property type="term" value="F:ATP binding"/>
    <property type="evidence" value="ECO:0007669"/>
    <property type="project" value="InterPro"/>
</dbReference>
<evidence type="ECO:0000256" key="3">
    <source>
        <dbReference type="ARBA" id="ARBA00022989"/>
    </source>
</evidence>
<dbReference type="PANTHER" id="PTHR24222:SF76">
    <property type="entry name" value="MYCOBACTIN IMPORT ATP-BINDING_PERMEASE PROTEIN IRTB"/>
    <property type="match status" value="1"/>
</dbReference>
<feature type="domain" description="ABC transmembrane type-1" evidence="6">
    <location>
        <begin position="44"/>
        <end position="209"/>
    </location>
</feature>
<sequence>MTDGEEAKPGGHKTLEEVPEKQPVSYLELFRYATGRDKFYIASGFGLAIIAGAVLPLTSVAEGLFSNIYLTNGDHIGNKTLLANALYIAAAFLGLGLFLFVTCYLQHYLFSAASRSIVQRIRKEFVKAVLRQKAVWFEENHAGMITTQLTENITQIEDGIGDKMGMLARGITTFVVSAAVAFSYSWRITLICVGVGPVSTATMMLMAWFDATRAPLDKSEGAPSKEVHLANTSVSALPLLKRSTKQAIKNGQTRKIVPTCSEVPVRTTLTTL</sequence>
<keyword evidence="4 5" id="KW-0472">Membrane</keyword>
<dbReference type="PANTHER" id="PTHR24222">
    <property type="entry name" value="ABC TRANSPORTER B FAMILY"/>
    <property type="match status" value="1"/>
</dbReference>
<dbReference type="SUPFAM" id="SSF90123">
    <property type="entry name" value="ABC transporter transmembrane region"/>
    <property type="match status" value="1"/>
</dbReference>
<dbReference type="GO" id="GO:0140359">
    <property type="term" value="F:ABC-type transporter activity"/>
    <property type="evidence" value="ECO:0007669"/>
    <property type="project" value="InterPro"/>
</dbReference>
<evidence type="ECO:0000256" key="5">
    <source>
        <dbReference type="SAM" id="Phobius"/>
    </source>
</evidence>
<organism evidence="7 8">
    <name type="scientific">Ancylostoma caninum</name>
    <name type="common">Dog hookworm</name>
    <dbReference type="NCBI Taxonomy" id="29170"/>
    <lineage>
        <taxon>Eukaryota</taxon>
        <taxon>Metazoa</taxon>
        <taxon>Ecdysozoa</taxon>
        <taxon>Nematoda</taxon>
        <taxon>Chromadorea</taxon>
        <taxon>Rhabditida</taxon>
        <taxon>Rhabditina</taxon>
        <taxon>Rhabditomorpha</taxon>
        <taxon>Strongyloidea</taxon>
        <taxon>Ancylostomatidae</taxon>
        <taxon>Ancylostomatinae</taxon>
        <taxon>Ancylostoma</taxon>
    </lineage>
</organism>
<evidence type="ECO:0000256" key="2">
    <source>
        <dbReference type="ARBA" id="ARBA00022692"/>
    </source>
</evidence>
<feature type="transmembrane region" description="Helical" evidence="5">
    <location>
        <begin position="166"/>
        <end position="182"/>
    </location>
</feature>
<dbReference type="InterPro" id="IPR011527">
    <property type="entry name" value="ABC1_TM_dom"/>
</dbReference>
<keyword evidence="2 5" id="KW-0812">Transmembrane</keyword>
<dbReference type="AlphaFoldDB" id="A0A368H8M9"/>
<comment type="caution">
    <text evidence="7">The sequence shown here is derived from an EMBL/GenBank/DDBJ whole genome shotgun (WGS) entry which is preliminary data.</text>
</comment>
<evidence type="ECO:0000259" key="6">
    <source>
        <dbReference type="PROSITE" id="PS50929"/>
    </source>
</evidence>
<keyword evidence="8" id="KW-1185">Reference proteome</keyword>
<evidence type="ECO:0000313" key="8">
    <source>
        <dbReference type="Proteomes" id="UP000252519"/>
    </source>
</evidence>
<dbReference type="EMBL" id="JOJR01000004">
    <property type="protein sequence ID" value="RCN52951.1"/>
    <property type="molecule type" value="Genomic_DNA"/>
</dbReference>
<feature type="transmembrane region" description="Helical" evidence="5">
    <location>
        <begin position="81"/>
        <end position="105"/>
    </location>
</feature>
<dbReference type="PROSITE" id="PS50929">
    <property type="entry name" value="ABC_TM1F"/>
    <property type="match status" value="1"/>
</dbReference>
<dbReference type="InterPro" id="IPR036640">
    <property type="entry name" value="ABC1_TM_sf"/>
</dbReference>
<feature type="transmembrane region" description="Helical" evidence="5">
    <location>
        <begin position="188"/>
        <end position="209"/>
    </location>
</feature>
<reference evidence="7 8" key="1">
    <citation type="submission" date="2014-10" db="EMBL/GenBank/DDBJ databases">
        <title>Draft genome of the hookworm Ancylostoma caninum.</title>
        <authorList>
            <person name="Mitreva M."/>
        </authorList>
    </citation>
    <scope>NUCLEOTIDE SEQUENCE [LARGE SCALE GENOMIC DNA]</scope>
    <source>
        <strain evidence="7 8">Baltimore</strain>
    </source>
</reference>
<name>A0A368H8M9_ANCCA</name>
<dbReference type="InterPro" id="IPR039421">
    <property type="entry name" value="Type_1_exporter"/>
</dbReference>
<comment type="subcellular location">
    <subcellularLocation>
        <location evidence="1">Membrane</location>
        <topology evidence="1">Multi-pass membrane protein</topology>
    </subcellularLocation>
</comment>
<dbReference type="Proteomes" id="UP000252519">
    <property type="component" value="Unassembled WGS sequence"/>
</dbReference>
<protein>
    <recommendedName>
        <fullName evidence="6">ABC transmembrane type-1 domain-containing protein</fullName>
    </recommendedName>
</protein>
<dbReference type="STRING" id="29170.A0A368H8M9"/>
<evidence type="ECO:0000256" key="4">
    <source>
        <dbReference type="ARBA" id="ARBA00023136"/>
    </source>
</evidence>
<evidence type="ECO:0000256" key="1">
    <source>
        <dbReference type="ARBA" id="ARBA00004141"/>
    </source>
</evidence>
<dbReference type="OrthoDB" id="5872295at2759"/>
<accession>A0A368H8M9</accession>
<dbReference type="GO" id="GO:0005886">
    <property type="term" value="C:plasma membrane"/>
    <property type="evidence" value="ECO:0007669"/>
    <property type="project" value="TreeGrafter"/>
</dbReference>
<keyword evidence="3 5" id="KW-1133">Transmembrane helix</keyword>
<feature type="transmembrane region" description="Helical" evidence="5">
    <location>
        <begin position="39"/>
        <end position="61"/>
    </location>
</feature>
<gene>
    <name evidence="7" type="ORF">ANCCAN_00946</name>
</gene>